<keyword evidence="4" id="KW-0804">Transcription</keyword>
<evidence type="ECO:0000313" key="9">
    <source>
        <dbReference type="Proteomes" id="UP001165135"/>
    </source>
</evidence>
<proteinExistence type="predicted"/>
<dbReference type="InterPro" id="IPR000792">
    <property type="entry name" value="Tscrpt_reg_LuxR_C"/>
</dbReference>
<evidence type="ECO:0000256" key="5">
    <source>
        <dbReference type="PROSITE-ProRule" id="PRU00169"/>
    </source>
</evidence>
<dbReference type="SMART" id="SM00448">
    <property type="entry name" value="REC"/>
    <property type="match status" value="1"/>
</dbReference>
<reference evidence="8" key="1">
    <citation type="submission" date="2023-03" db="EMBL/GenBank/DDBJ databases">
        <title>Actinoallomurus iriomotensis NBRC 103681.</title>
        <authorList>
            <person name="Ichikawa N."/>
            <person name="Sato H."/>
            <person name="Tonouchi N."/>
        </authorList>
    </citation>
    <scope>NUCLEOTIDE SEQUENCE</scope>
    <source>
        <strain evidence="8">NBRC 103681</strain>
    </source>
</reference>
<dbReference type="InterPro" id="IPR016032">
    <property type="entry name" value="Sig_transdc_resp-reg_C-effctor"/>
</dbReference>
<evidence type="ECO:0000256" key="2">
    <source>
        <dbReference type="ARBA" id="ARBA00023015"/>
    </source>
</evidence>
<evidence type="ECO:0000259" key="7">
    <source>
        <dbReference type="PROSITE" id="PS50110"/>
    </source>
</evidence>
<dbReference type="InterPro" id="IPR058245">
    <property type="entry name" value="NreC/VraR/RcsB-like_REC"/>
</dbReference>
<keyword evidence="3 8" id="KW-0238">DNA-binding</keyword>
<dbReference type="PROSITE" id="PS00622">
    <property type="entry name" value="HTH_LUXR_1"/>
    <property type="match status" value="1"/>
</dbReference>
<gene>
    <name evidence="8" type="ORF">Airi01_064170</name>
</gene>
<dbReference type="SUPFAM" id="SSF46894">
    <property type="entry name" value="C-terminal effector domain of the bipartite response regulators"/>
    <property type="match status" value="1"/>
</dbReference>
<dbReference type="Proteomes" id="UP001165135">
    <property type="component" value="Unassembled WGS sequence"/>
</dbReference>
<dbReference type="PANTHER" id="PTHR43214:SF24">
    <property type="entry name" value="TRANSCRIPTIONAL REGULATORY PROTEIN NARL-RELATED"/>
    <property type="match status" value="1"/>
</dbReference>
<feature type="domain" description="HTH luxR-type" evidence="6">
    <location>
        <begin position="148"/>
        <end position="213"/>
    </location>
</feature>
<dbReference type="AlphaFoldDB" id="A0A9W6RN19"/>
<dbReference type="PROSITE" id="PS50110">
    <property type="entry name" value="RESPONSE_REGULATORY"/>
    <property type="match status" value="1"/>
</dbReference>
<dbReference type="PROSITE" id="PS50043">
    <property type="entry name" value="HTH_LUXR_2"/>
    <property type="match status" value="1"/>
</dbReference>
<dbReference type="SUPFAM" id="SSF52172">
    <property type="entry name" value="CheY-like"/>
    <property type="match status" value="1"/>
</dbReference>
<feature type="modified residue" description="4-aspartylphosphate" evidence="5">
    <location>
        <position position="60"/>
    </location>
</feature>
<evidence type="ECO:0000313" key="8">
    <source>
        <dbReference type="EMBL" id="GLY78150.1"/>
    </source>
</evidence>
<comment type="caution">
    <text evidence="8">The sequence shown here is derived from an EMBL/GenBank/DDBJ whole genome shotgun (WGS) entry which is preliminary data.</text>
</comment>
<name>A0A9W6RN19_9ACTN</name>
<dbReference type="PRINTS" id="PR00038">
    <property type="entry name" value="HTHLUXR"/>
</dbReference>
<dbReference type="SMART" id="SM00421">
    <property type="entry name" value="HTH_LUXR"/>
    <property type="match status" value="1"/>
</dbReference>
<organism evidence="8 9">
    <name type="scientific">Actinoallomurus iriomotensis</name>
    <dbReference type="NCBI Taxonomy" id="478107"/>
    <lineage>
        <taxon>Bacteria</taxon>
        <taxon>Bacillati</taxon>
        <taxon>Actinomycetota</taxon>
        <taxon>Actinomycetes</taxon>
        <taxon>Streptosporangiales</taxon>
        <taxon>Thermomonosporaceae</taxon>
        <taxon>Actinoallomurus</taxon>
    </lineage>
</organism>
<keyword evidence="1 5" id="KW-0597">Phosphoprotein</keyword>
<dbReference type="CDD" id="cd17535">
    <property type="entry name" value="REC_NarL-like"/>
    <property type="match status" value="1"/>
</dbReference>
<dbReference type="InterPro" id="IPR011006">
    <property type="entry name" value="CheY-like_superfamily"/>
</dbReference>
<feature type="domain" description="Response regulatory" evidence="7">
    <location>
        <begin position="9"/>
        <end position="125"/>
    </location>
</feature>
<dbReference type="GO" id="GO:0000160">
    <property type="term" value="P:phosphorelay signal transduction system"/>
    <property type="evidence" value="ECO:0007669"/>
    <property type="project" value="InterPro"/>
</dbReference>
<dbReference type="PANTHER" id="PTHR43214">
    <property type="entry name" value="TWO-COMPONENT RESPONSE REGULATOR"/>
    <property type="match status" value="1"/>
</dbReference>
<evidence type="ECO:0000256" key="1">
    <source>
        <dbReference type="ARBA" id="ARBA00022553"/>
    </source>
</evidence>
<dbReference type="Gene3D" id="3.40.50.2300">
    <property type="match status" value="1"/>
</dbReference>
<dbReference type="Pfam" id="PF00072">
    <property type="entry name" value="Response_reg"/>
    <property type="match status" value="1"/>
</dbReference>
<sequence>MSGVDAPVRVVLADDQAAVREGLELLLETLPGIAVAAAAADGDAAVEAVARTEPDVALLDLHMPGCDGIEATRRIRERHPATQVVVLTTYADDDSILGALRAGALGYLTKDAGREEIRHALHAAAHGQAVLDPAVQRRLVAAASRASRPADSGELTAREIEVLRLLATGGSNRAIARRLFISEATVKTHINHIFAKTRSPDRAAAVRYAYDHGFVRPGETAG</sequence>
<dbReference type="RefSeq" id="WP_285628688.1">
    <property type="nucleotide sequence ID" value="NZ_BSTJ01000008.1"/>
</dbReference>
<dbReference type="CDD" id="cd06170">
    <property type="entry name" value="LuxR_C_like"/>
    <property type="match status" value="1"/>
</dbReference>
<accession>A0A9W6RN19</accession>
<protein>
    <submittedName>
        <fullName evidence="8">DNA-binding response regulator</fullName>
    </submittedName>
</protein>
<keyword evidence="2" id="KW-0805">Transcription regulation</keyword>
<dbReference type="InterPro" id="IPR039420">
    <property type="entry name" value="WalR-like"/>
</dbReference>
<evidence type="ECO:0000256" key="3">
    <source>
        <dbReference type="ARBA" id="ARBA00023125"/>
    </source>
</evidence>
<dbReference type="EMBL" id="BSTJ01000008">
    <property type="protein sequence ID" value="GLY78150.1"/>
    <property type="molecule type" value="Genomic_DNA"/>
</dbReference>
<evidence type="ECO:0000259" key="6">
    <source>
        <dbReference type="PROSITE" id="PS50043"/>
    </source>
</evidence>
<dbReference type="InterPro" id="IPR001789">
    <property type="entry name" value="Sig_transdc_resp-reg_receiver"/>
</dbReference>
<dbReference type="GO" id="GO:0006355">
    <property type="term" value="P:regulation of DNA-templated transcription"/>
    <property type="evidence" value="ECO:0007669"/>
    <property type="project" value="InterPro"/>
</dbReference>
<dbReference type="Pfam" id="PF00196">
    <property type="entry name" value="GerE"/>
    <property type="match status" value="1"/>
</dbReference>
<dbReference type="GO" id="GO:0003677">
    <property type="term" value="F:DNA binding"/>
    <property type="evidence" value="ECO:0007669"/>
    <property type="project" value="UniProtKB-KW"/>
</dbReference>
<evidence type="ECO:0000256" key="4">
    <source>
        <dbReference type="ARBA" id="ARBA00023163"/>
    </source>
</evidence>